<organism evidence="1 2">
    <name type="scientific">Haloquadratum walsbyi J07HQW2</name>
    <dbReference type="NCBI Taxonomy" id="1238425"/>
    <lineage>
        <taxon>Archaea</taxon>
        <taxon>Methanobacteriati</taxon>
        <taxon>Methanobacteriota</taxon>
        <taxon>Stenosarchaea group</taxon>
        <taxon>Halobacteria</taxon>
        <taxon>Halobacteriales</taxon>
        <taxon>Haloferacaceae</taxon>
        <taxon>Haloquadratum</taxon>
    </lineage>
</organism>
<protein>
    <submittedName>
        <fullName evidence="1">Uncharacterized protein</fullName>
    </submittedName>
</protein>
<name>U1PN40_9EURY</name>
<evidence type="ECO:0000313" key="1">
    <source>
        <dbReference type="EMBL" id="ERG93666.1"/>
    </source>
</evidence>
<gene>
    <name evidence="1" type="ORF">J07HQW2_00099</name>
</gene>
<reference evidence="1 2" key="1">
    <citation type="journal article" date="2013" name="PLoS ONE">
        <title>Assembly-driven community genomics of a hypersaline microbial ecosystem.</title>
        <authorList>
            <person name="Podell S."/>
            <person name="Ugalde J.A."/>
            <person name="Narasingarao P."/>
            <person name="Banfield J.F."/>
            <person name="Heidelberg K.B."/>
            <person name="Allen E.E."/>
        </authorList>
    </citation>
    <scope>NUCLEOTIDE SEQUENCE [LARGE SCALE GENOMIC DNA]</scope>
    <source>
        <strain evidence="2">J07HQW2</strain>
    </source>
</reference>
<proteinExistence type="predicted"/>
<evidence type="ECO:0000313" key="2">
    <source>
        <dbReference type="Proteomes" id="UP000030710"/>
    </source>
</evidence>
<sequence>MDADDLVGLVVFDDLNETIDILDRLRPRDVFHLDGPVRTGLVLIH</sequence>
<dbReference type="STRING" id="1238425.J07HQW2_00099"/>
<accession>U1PN40</accession>
<dbReference type="EMBL" id="KE356561">
    <property type="protein sequence ID" value="ERG93666.1"/>
    <property type="molecule type" value="Genomic_DNA"/>
</dbReference>
<dbReference type="HOGENOM" id="CLU_3194445_0_0_2"/>
<dbReference type="Proteomes" id="UP000030710">
    <property type="component" value="Unassembled WGS sequence"/>
</dbReference>
<dbReference type="AlphaFoldDB" id="U1PN40"/>